<accession>A0A4V3DXD0</accession>
<dbReference type="RefSeq" id="WP_133773571.1">
    <property type="nucleotide sequence ID" value="NZ_SNZR01000015.1"/>
</dbReference>
<evidence type="ECO:0000256" key="1">
    <source>
        <dbReference type="ARBA" id="ARBA00043967"/>
    </source>
</evidence>
<evidence type="ECO:0000259" key="3">
    <source>
        <dbReference type="Pfam" id="PF19295"/>
    </source>
</evidence>
<dbReference type="Pfam" id="PF19295">
    <property type="entry name" value="SufBD_N"/>
    <property type="match status" value="1"/>
</dbReference>
<protein>
    <submittedName>
        <fullName evidence="4">Fe-S cluster assembly protein SufD</fullName>
    </submittedName>
</protein>
<dbReference type="InterPro" id="IPR011542">
    <property type="entry name" value="SUF_FeS_clus_asmbl_SufD"/>
</dbReference>
<name>A0A4V3DXD0_9HYPH</name>
<feature type="domain" description="SUF system FeS cluster assembly SufBD N-terminal" evidence="3">
    <location>
        <begin position="31"/>
        <end position="173"/>
    </location>
</feature>
<gene>
    <name evidence="4" type="ORF">EV668_4111</name>
</gene>
<feature type="domain" description="SUF system FeS cluster assembly SufBD core" evidence="2">
    <location>
        <begin position="184"/>
        <end position="410"/>
    </location>
</feature>
<dbReference type="OrthoDB" id="9768262at2"/>
<dbReference type="AlphaFoldDB" id="A0A4V3DXD0"/>
<dbReference type="NCBIfam" id="TIGR01981">
    <property type="entry name" value="sufD"/>
    <property type="match status" value="1"/>
</dbReference>
<proteinExistence type="inferred from homology"/>
<dbReference type="Proteomes" id="UP000295122">
    <property type="component" value="Unassembled WGS sequence"/>
</dbReference>
<dbReference type="InterPro" id="IPR045595">
    <property type="entry name" value="SufBD_N"/>
</dbReference>
<evidence type="ECO:0000259" key="2">
    <source>
        <dbReference type="Pfam" id="PF01458"/>
    </source>
</evidence>
<dbReference type="InterPro" id="IPR055346">
    <property type="entry name" value="Fe-S_cluster_assembly_SufBD"/>
</dbReference>
<dbReference type="EMBL" id="SNZR01000015">
    <property type="protein sequence ID" value="TDR88239.1"/>
    <property type="molecule type" value="Genomic_DNA"/>
</dbReference>
<reference evidence="4 5" key="1">
    <citation type="submission" date="2019-03" db="EMBL/GenBank/DDBJ databases">
        <title>Genomic Encyclopedia of Type Strains, Phase IV (KMG-IV): sequencing the most valuable type-strain genomes for metagenomic binning, comparative biology and taxonomic classification.</title>
        <authorList>
            <person name="Goeker M."/>
        </authorList>
    </citation>
    <scope>NUCLEOTIDE SEQUENCE [LARGE SCALE GENOMIC DNA]</scope>
    <source>
        <strain evidence="4 5">DSM 25903</strain>
    </source>
</reference>
<dbReference type="Pfam" id="PF01458">
    <property type="entry name" value="SUFBD_core"/>
    <property type="match status" value="1"/>
</dbReference>
<dbReference type="GO" id="GO:0016226">
    <property type="term" value="P:iron-sulfur cluster assembly"/>
    <property type="evidence" value="ECO:0007669"/>
    <property type="project" value="InterPro"/>
</dbReference>
<comment type="similarity">
    <text evidence="1">Belongs to the iron-sulfur cluster assembly SufBD family.</text>
</comment>
<dbReference type="SUPFAM" id="SSF101960">
    <property type="entry name" value="Stabilizer of iron transporter SufD"/>
    <property type="match status" value="1"/>
</dbReference>
<dbReference type="InterPro" id="IPR000825">
    <property type="entry name" value="SUF_FeS_clus_asmbl_SufBD_core"/>
</dbReference>
<dbReference type="PANTHER" id="PTHR43575">
    <property type="entry name" value="PROTEIN ABCI7, CHLOROPLASTIC"/>
    <property type="match status" value="1"/>
</dbReference>
<sequence>MTEVTQIRTAAETGLGDLFDRLKGGLPGDVAIREAALAGFRERGLPHRRVEEFKYFDLRALMREAAPPAERPNATEIAKAFNQAKAFASVPAYRLTFVNGHLAASLKEAESFPSGIEVVPFEQALGEGHPLLASLGRVEVAQGNPILELNTAFMNDGAVIRVAAGATPDQPIALRFVSAGETAFSTATRVLVVVEAGAKVTLIESHEGPDGLANQTNTAVEFVVGDGASVDHVRFNGEGADVLSLSTITATLGADVSFSTHNALIGSAAARHQVFLACKGENSTVRIDGISLLRGRQHADATLVVDHAVPHCTSRETFKTILDGETTGVFQGKIVVRPHAQKTDGGMKSDALLLSERASMNNKPELEIFADDVVCGHGATCGALDDELLFYLKSRGLPKAEAESLLLQAFVGPPIEAIEHEGVRDALVGRVEEWLAARR</sequence>
<dbReference type="PANTHER" id="PTHR43575:SF1">
    <property type="entry name" value="PROTEIN ABCI7, CHLOROPLASTIC"/>
    <property type="match status" value="1"/>
</dbReference>
<dbReference type="InterPro" id="IPR037284">
    <property type="entry name" value="SUF_FeS_clus_asmbl_SufBD_sf"/>
</dbReference>
<evidence type="ECO:0000313" key="4">
    <source>
        <dbReference type="EMBL" id="TDR88239.1"/>
    </source>
</evidence>
<evidence type="ECO:0000313" key="5">
    <source>
        <dbReference type="Proteomes" id="UP000295122"/>
    </source>
</evidence>
<comment type="caution">
    <text evidence="4">The sequence shown here is derived from an EMBL/GenBank/DDBJ whole genome shotgun (WGS) entry which is preliminary data.</text>
</comment>
<keyword evidence="5" id="KW-1185">Reference proteome</keyword>
<organism evidence="4 5">
    <name type="scientific">Enterovirga rhinocerotis</name>
    <dbReference type="NCBI Taxonomy" id="1339210"/>
    <lineage>
        <taxon>Bacteria</taxon>
        <taxon>Pseudomonadati</taxon>
        <taxon>Pseudomonadota</taxon>
        <taxon>Alphaproteobacteria</taxon>
        <taxon>Hyphomicrobiales</taxon>
        <taxon>Methylobacteriaceae</taxon>
        <taxon>Enterovirga</taxon>
    </lineage>
</organism>